<dbReference type="InterPro" id="IPR015915">
    <property type="entry name" value="Kelch-typ_b-propeller"/>
</dbReference>
<dbReference type="InterPro" id="IPR003827">
    <property type="entry name" value="tRNA_yW-synthesising"/>
</dbReference>
<evidence type="ECO:0000259" key="9">
    <source>
        <dbReference type="PROSITE" id="PS51684"/>
    </source>
</evidence>
<keyword evidence="3" id="KW-0489">Methyltransferase</keyword>
<accession>W7A061</accession>
<feature type="compositionally biased region" description="Polar residues" evidence="8">
    <location>
        <begin position="448"/>
        <end position="466"/>
    </location>
</feature>
<keyword evidence="4" id="KW-0808">Transferase</keyword>
<dbReference type="RefSeq" id="XP_008818461.1">
    <property type="nucleotide sequence ID" value="XM_008820239.1"/>
</dbReference>
<dbReference type="GO" id="GO:0005737">
    <property type="term" value="C:cytoplasm"/>
    <property type="evidence" value="ECO:0007669"/>
    <property type="project" value="TreeGrafter"/>
</dbReference>
<feature type="region of interest" description="Disordered" evidence="8">
    <location>
        <begin position="922"/>
        <end position="943"/>
    </location>
</feature>
<protein>
    <recommendedName>
        <fullName evidence="2">tRNA(Phe) 7-[(3-amino-3-carboxypropyl)-4-demethylwyosine(37)-N(4)]-methyltransferase</fullName>
        <ecNumber evidence="2">2.1.1.282</ecNumber>
    </recommendedName>
</protein>
<keyword evidence="5" id="KW-0949">S-adenosyl-L-methionine</keyword>
<comment type="catalytic activity">
    <reaction evidence="7">
        <text>4-demethyl-7-[(3S)-3-amino-3-carboxypropyl]wyosine(37) in tRNA(Phe) + S-adenosyl-L-methionine = 7-[(3S)-3-amino-3-carboxypropyl]wyosine(37) in tRNA(Phe) + S-adenosyl-L-homocysteine + H(+)</text>
        <dbReference type="Rhea" id="RHEA:36635"/>
        <dbReference type="Rhea" id="RHEA-COMP:10378"/>
        <dbReference type="Rhea" id="RHEA-COMP:10379"/>
        <dbReference type="ChEBI" id="CHEBI:15378"/>
        <dbReference type="ChEBI" id="CHEBI:57856"/>
        <dbReference type="ChEBI" id="CHEBI:59789"/>
        <dbReference type="ChEBI" id="CHEBI:73543"/>
        <dbReference type="ChEBI" id="CHEBI:73550"/>
        <dbReference type="EC" id="2.1.1.282"/>
    </reaction>
</comment>
<dbReference type="GO" id="GO:0008175">
    <property type="term" value="F:tRNA methyltransferase activity"/>
    <property type="evidence" value="ECO:0007669"/>
    <property type="project" value="TreeGrafter"/>
</dbReference>
<dbReference type="EC" id="2.1.1.282" evidence="2"/>
<dbReference type="PROSITE" id="PS51684">
    <property type="entry name" value="SAM_MT_TRM5_TYW2"/>
    <property type="match status" value="1"/>
</dbReference>
<feature type="domain" description="SAM-dependent methyltransferase TRM5/TYW2-type" evidence="9">
    <location>
        <begin position="1275"/>
        <end position="1634"/>
    </location>
</feature>
<dbReference type="PANTHER" id="PTHR23245:SF31">
    <property type="entry name" value="TRNA WYBUTOSINE-SYNTHESIZING PROTEIN 3 HOMOLOG"/>
    <property type="match status" value="1"/>
</dbReference>
<evidence type="ECO:0000313" key="10">
    <source>
        <dbReference type="EMBL" id="EUD64928.1"/>
    </source>
</evidence>
<reference evidence="10 11" key="1">
    <citation type="submission" date="2013-02" db="EMBL/GenBank/DDBJ databases">
        <title>The Genome Sequence of Plasmodium inui San Antonio 1.</title>
        <authorList>
            <consortium name="The Broad Institute Genome Sequencing Platform"/>
            <consortium name="The Broad Institute Genome Sequencing Center for Infectious Disease"/>
            <person name="Neafsey D."/>
            <person name="Cheeseman I."/>
            <person name="Volkman S."/>
            <person name="Adams J."/>
            <person name="Walker B."/>
            <person name="Young S.K."/>
            <person name="Zeng Q."/>
            <person name="Gargeya S."/>
            <person name="Fitzgerald M."/>
            <person name="Haas B."/>
            <person name="Abouelleil A."/>
            <person name="Alvarado L."/>
            <person name="Arachchi H.M."/>
            <person name="Berlin A.M."/>
            <person name="Chapman S.B."/>
            <person name="Dewar J."/>
            <person name="Goldberg J."/>
            <person name="Griggs A."/>
            <person name="Gujja S."/>
            <person name="Hansen M."/>
            <person name="Howarth C."/>
            <person name="Imamovic A."/>
            <person name="Larimer J."/>
            <person name="McCowan C."/>
            <person name="Murphy C."/>
            <person name="Neiman D."/>
            <person name="Pearson M."/>
            <person name="Priest M."/>
            <person name="Roberts A."/>
            <person name="Saif S."/>
            <person name="Shea T."/>
            <person name="Sisk P."/>
            <person name="Sykes S."/>
            <person name="Wortman J."/>
            <person name="Nusbaum C."/>
            <person name="Birren B."/>
        </authorList>
    </citation>
    <scope>NUCLEOTIDE SEQUENCE [LARGE SCALE GENOMIC DNA]</scope>
    <source>
        <strain evidence="10 11">San Antonio 1</strain>
    </source>
</reference>
<evidence type="ECO:0000256" key="2">
    <source>
        <dbReference type="ARBA" id="ARBA00012750"/>
    </source>
</evidence>
<dbReference type="PANTHER" id="PTHR23245">
    <property type="entry name" value="TRNA METHYLTRANSFERASE"/>
    <property type="match status" value="1"/>
</dbReference>
<evidence type="ECO:0000256" key="3">
    <source>
        <dbReference type="ARBA" id="ARBA00022603"/>
    </source>
</evidence>
<dbReference type="Pfam" id="PF24681">
    <property type="entry name" value="Kelch_KLHDC2_KLHL20_DRC7"/>
    <property type="match status" value="1"/>
</dbReference>
<dbReference type="GO" id="GO:0031591">
    <property type="term" value="P:wybutosine biosynthetic process"/>
    <property type="evidence" value="ECO:0007669"/>
    <property type="project" value="TreeGrafter"/>
</dbReference>
<dbReference type="InterPro" id="IPR036602">
    <property type="entry name" value="tRNA_yW-synthesising-like_sf"/>
</dbReference>
<comment type="pathway">
    <text evidence="1">tRNA modification; wybutosine-tRNA(Phe) biosynthesis.</text>
</comment>
<dbReference type="GO" id="GO:0030488">
    <property type="term" value="P:tRNA methylation"/>
    <property type="evidence" value="ECO:0007669"/>
    <property type="project" value="TreeGrafter"/>
</dbReference>
<evidence type="ECO:0000256" key="7">
    <source>
        <dbReference type="ARBA" id="ARBA00049202"/>
    </source>
</evidence>
<dbReference type="Pfam" id="PF02676">
    <property type="entry name" value="TYW3"/>
    <property type="match status" value="1"/>
</dbReference>
<dbReference type="SUPFAM" id="SSF53335">
    <property type="entry name" value="S-adenosyl-L-methionine-dependent methyltransferases"/>
    <property type="match status" value="1"/>
</dbReference>
<dbReference type="InterPro" id="IPR056743">
    <property type="entry name" value="TRM5-TYW2-like_MTfase"/>
</dbReference>
<evidence type="ECO:0000256" key="1">
    <source>
        <dbReference type="ARBA" id="ARBA00004797"/>
    </source>
</evidence>
<dbReference type="SUPFAM" id="SSF111278">
    <property type="entry name" value="SSo0622-like"/>
    <property type="match status" value="1"/>
</dbReference>
<feature type="compositionally biased region" description="Basic residues" evidence="8">
    <location>
        <begin position="962"/>
        <end position="974"/>
    </location>
</feature>
<proteinExistence type="predicted"/>
<dbReference type="GeneID" id="20039934"/>
<dbReference type="Gene3D" id="3.30.1960.10">
    <property type="entry name" value="tRNA wybutosine-synthesizing-like"/>
    <property type="match status" value="1"/>
</dbReference>
<dbReference type="InterPro" id="IPR029063">
    <property type="entry name" value="SAM-dependent_MTases_sf"/>
</dbReference>
<dbReference type="UniPathway" id="UPA00375"/>
<organism evidence="10 11">
    <name type="scientific">Plasmodium inui San Antonio 1</name>
    <dbReference type="NCBI Taxonomy" id="1237626"/>
    <lineage>
        <taxon>Eukaryota</taxon>
        <taxon>Sar</taxon>
        <taxon>Alveolata</taxon>
        <taxon>Apicomplexa</taxon>
        <taxon>Aconoidasida</taxon>
        <taxon>Haemosporida</taxon>
        <taxon>Plasmodiidae</taxon>
        <taxon>Plasmodium</taxon>
        <taxon>Plasmodium (Plasmodium)</taxon>
    </lineage>
</organism>
<evidence type="ECO:0000313" key="11">
    <source>
        <dbReference type="Proteomes" id="UP000030640"/>
    </source>
</evidence>
<name>W7A061_9APIC</name>
<feature type="region of interest" description="Disordered" evidence="8">
    <location>
        <begin position="958"/>
        <end position="982"/>
    </location>
</feature>
<evidence type="ECO:0000256" key="5">
    <source>
        <dbReference type="ARBA" id="ARBA00022691"/>
    </source>
</evidence>
<dbReference type="Gene3D" id="2.120.10.80">
    <property type="entry name" value="Kelch-type beta propeller"/>
    <property type="match status" value="2"/>
</dbReference>
<dbReference type="SUPFAM" id="SSF117281">
    <property type="entry name" value="Kelch motif"/>
    <property type="match status" value="1"/>
</dbReference>
<keyword evidence="11" id="KW-1185">Reference proteome</keyword>
<dbReference type="Gene3D" id="3.40.50.150">
    <property type="entry name" value="Vaccinia Virus protein VP39"/>
    <property type="match status" value="2"/>
</dbReference>
<evidence type="ECO:0000256" key="6">
    <source>
        <dbReference type="ARBA" id="ARBA00022694"/>
    </source>
</evidence>
<gene>
    <name evidence="10" type="ORF">C922_04660</name>
</gene>
<dbReference type="CDD" id="cd02440">
    <property type="entry name" value="AdoMet_MTases"/>
    <property type="match status" value="1"/>
</dbReference>
<feature type="region of interest" description="Disordered" evidence="8">
    <location>
        <begin position="234"/>
        <end position="268"/>
    </location>
</feature>
<keyword evidence="6" id="KW-0819">tRNA processing</keyword>
<dbReference type="EMBL" id="KI965486">
    <property type="protein sequence ID" value="EUD64928.1"/>
    <property type="molecule type" value="Genomic_DNA"/>
</dbReference>
<dbReference type="Pfam" id="PF02475">
    <property type="entry name" value="TRM5-TYW2_MTfase"/>
    <property type="match status" value="1"/>
</dbReference>
<dbReference type="OrthoDB" id="408788at2759"/>
<dbReference type="VEuPathDB" id="PlasmoDB:C922_04660"/>
<evidence type="ECO:0000256" key="4">
    <source>
        <dbReference type="ARBA" id="ARBA00022679"/>
    </source>
</evidence>
<sequence>MEAFLRRKKEAKRLVDMNGELPRYAYIYDNCQKDVCNIYMNIYKKCKEGVAAKGEDVFGDNPREMEETVKRFVEEKNINDDGRDKSIKKSIDLLISPCIYEINRSPNYFTSSCCSGRIVVFGEASEEDQEGEVGQGGDVKDTANGRTKRTFEEDAFVSYLKRSYHGGLPADPPVRGCYSDHQSDSTVQERSAPPEKTKRKHRKNVKIYYSSHMHQNLREASKLVKRILTECLGGATTPPPVSTEREENSGGVATQWSAPSRRRKKVARRNNPGEALIWTDDEDLTIVTPKKTTRIFFKFEPFIIHVKCVNLESALRLLKMGQMAGLKQSGLLNFNRYVTVAIRGSMRLEHYVEDPLSLEEDSIAKLLHVCNGKMDHNLRQLVGFYHCYRESTLGGDSKWHPLQLYQVQCPQCLKCEKRSQCAQVCPCDGDQRVRLPLQGTIKKDLPWSGQSEGKGSPTTLPNTQWEKNPAMKEKKKKKEEKEKGEINLKKYNMELSSEGHIGTGTSPMGGDSSLQWKLLSSEGDLDKFFVWGHDMFIEEGKIYLFGGFAKGVRSRELKIFDVRRKSLKTYQTPLPSLSYHCFFRLDRNYACVFGGRRSPECCTSDVWLYDVRRNTWCAAEWRSNGEKTREDGRGDERGDGEDSFRPCGRYRHACVFVRRYRKKQKEVYLFYVHGGVTEKNEVLNDLWEGKLTVQGDMSMRATPLIKWERKHRLEEAKQEGESPSPFVKNHTMVYNKRRNLIHIVGGCSSSCAEGAPSSHPREEDYMDHLHTYDLKRDCFFYLRCGTSGEDGQASFPLNRFSHGTCAWGHNDFVLMGGLNMHRTLNDVWLFRMKERKWYRLGVFPFHSMYVRAKIVNEGDYLYVVGGGCTVFTFGSFFDVPVVANCRKVLVEKGVEKGLETGVYKGMEKPVCQWENRAIENPADTRVENGAKNQGDNLLDEEAGGAPDLAKSYLYLEKSEKRPQRKSHRSVRHSRMATSPGKKPPGELLYLIAKNRTYVKEVKTALEQIGAFDKGRKIEVYKEGTSGGNDQDSFFVPVLAKIETLKNYEQVRRFFPFEKIQFTKEGQIFYIHRSPQGGEEKTNLKRCLTNLFYNFANEKVKKYLSESERKLIVRASGKYEVVGGIVIFHYKHLGSILRLYRTCVWGSASKCTEMQTGRYARLRALLRKCKHRELISSVDALWLDVRDAFNRFRFRGGHRGRVARRQPRLRLRYIGTFLKFSSLARRRTVLRGLSVSARWGRKSPLGGREKSHCSREKKAGLLNHPWCSPPYRGRRAVKLYQLAKMKKQLKELHYSKYGIRTNPRGKRIKAIAVYEQIEGVKRKNKIHLVLGRNTKTVHIENNVVYKLDLQKCMFCSGNGTEKERIKNLYLDPSNMVVSKENVVDLFCGAGYFTLPLLKFVGEGKIKEYYACDINGDSLRLLRDAVKMNGIETTQLHILRQNSFVVTKNAQLVRRCHRVFLGLLPHSVEAWCNAFQLLDDNVGGTLHIHGVGENVFEEQFFSRVSTYDYVSSVKGVSQTAVTDLSLTELVRRGLHVADKLQSEAFPSIGKSCPRGEVVTSGDGDKFGKKAKSPYRGNKVPESLHFAQFVLLEIFKLTLKDYLEHKTNWVISILHVERVKSYAPRVYHYVVDVRCMPQGRGGGEV</sequence>
<dbReference type="Proteomes" id="UP000030640">
    <property type="component" value="Unassembled WGS sequence"/>
</dbReference>
<evidence type="ECO:0000256" key="8">
    <source>
        <dbReference type="SAM" id="MobiDB-lite"/>
    </source>
</evidence>
<feature type="region of interest" description="Disordered" evidence="8">
    <location>
        <begin position="170"/>
        <end position="203"/>
    </location>
</feature>
<dbReference type="InterPro" id="IPR030382">
    <property type="entry name" value="MeTrfase_TRM5/TYW2"/>
</dbReference>
<feature type="region of interest" description="Disordered" evidence="8">
    <location>
        <begin position="443"/>
        <end position="483"/>
    </location>
</feature>